<organism evidence="2 3">
    <name type="scientific">Mariniradius saccharolyticus AK6</name>
    <dbReference type="NCBI Taxonomy" id="1239962"/>
    <lineage>
        <taxon>Bacteria</taxon>
        <taxon>Pseudomonadati</taxon>
        <taxon>Bacteroidota</taxon>
        <taxon>Cytophagia</taxon>
        <taxon>Cytophagales</taxon>
        <taxon>Cyclobacteriaceae</taxon>
        <taxon>Mariniradius</taxon>
    </lineage>
</organism>
<dbReference type="AlphaFoldDB" id="M7XCW6"/>
<name>M7XCW6_9BACT</name>
<keyword evidence="3" id="KW-1185">Reference proteome</keyword>
<dbReference type="Proteomes" id="UP000010953">
    <property type="component" value="Unassembled WGS sequence"/>
</dbReference>
<proteinExistence type="predicted"/>
<evidence type="ECO:0000313" key="2">
    <source>
        <dbReference type="EMBL" id="EMS32403.1"/>
    </source>
</evidence>
<dbReference type="InParanoid" id="M7XCW6"/>
<dbReference type="EMBL" id="AMZY02000013">
    <property type="protein sequence ID" value="EMS32403.1"/>
    <property type="molecule type" value="Genomic_DNA"/>
</dbReference>
<gene>
    <name evidence="2" type="ORF">C943_01130</name>
</gene>
<feature type="region of interest" description="Disordered" evidence="1">
    <location>
        <begin position="1"/>
        <end position="43"/>
    </location>
</feature>
<accession>M7XCW6</accession>
<sequence length="43" mass="4682">MQGDLRCSSFAKNHGSGPTISQWAGLTQSAYSKLPQEGSRRKD</sequence>
<reference evidence="2" key="1">
    <citation type="submission" date="2013-01" db="EMBL/GenBank/DDBJ databases">
        <title>Genome assembly of Mariniradius saccharolyticus AK6.</title>
        <authorList>
            <person name="Vaidya B."/>
            <person name="Khatri I."/>
            <person name="Tanuku N.R.S."/>
            <person name="Subramanian S."/>
            <person name="Pinnaka A."/>
        </authorList>
    </citation>
    <scope>NUCLEOTIDE SEQUENCE [LARGE SCALE GENOMIC DNA]</scope>
    <source>
        <strain evidence="2">AK6</strain>
    </source>
</reference>
<protein>
    <submittedName>
        <fullName evidence="2">Uncharacterized protein</fullName>
    </submittedName>
</protein>
<dbReference type="STRING" id="1239962.C943_01130"/>
<comment type="caution">
    <text evidence="2">The sequence shown here is derived from an EMBL/GenBank/DDBJ whole genome shotgun (WGS) entry which is preliminary data.</text>
</comment>
<evidence type="ECO:0000256" key="1">
    <source>
        <dbReference type="SAM" id="MobiDB-lite"/>
    </source>
</evidence>
<evidence type="ECO:0000313" key="3">
    <source>
        <dbReference type="Proteomes" id="UP000010953"/>
    </source>
</evidence>
<feature type="compositionally biased region" description="Polar residues" evidence="1">
    <location>
        <begin position="16"/>
        <end position="31"/>
    </location>
</feature>